<dbReference type="EMBL" id="JAMPKM010000007">
    <property type="protein sequence ID" value="MEP0818127.1"/>
    <property type="molecule type" value="Genomic_DNA"/>
</dbReference>
<keyword evidence="2" id="KW-1185">Reference proteome</keyword>
<name>A0ABV0J8M3_9CYAN</name>
<accession>A0ABV0J8M3</accession>
<protein>
    <recommendedName>
        <fullName evidence="3">Family 2 glycosyl transferase</fullName>
    </recommendedName>
</protein>
<reference evidence="1 2" key="1">
    <citation type="submission" date="2022-04" db="EMBL/GenBank/DDBJ databases">
        <title>Positive selection, recombination, and allopatry shape intraspecific diversity of widespread and dominant cyanobacteria.</title>
        <authorList>
            <person name="Wei J."/>
            <person name="Shu W."/>
            <person name="Hu C."/>
        </authorList>
    </citation>
    <scope>NUCLEOTIDE SEQUENCE [LARGE SCALE GENOMIC DNA]</scope>
    <source>
        <strain evidence="1 2">GB2-A4</strain>
    </source>
</reference>
<evidence type="ECO:0008006" key="3">
    <source>
        <dbReference type="Google" id="ProtNLM"/>
    </source>
</evidence>
<dbReference type="Proteomes" id="UP001464891">
    <property type="component" value="Unassembled WGS sequence"/>
</dbReference>
<evidence type="ECO:0000313" key="1">
    <source>
        <dbReference type="EMBL" id="MEP0818127.1"/>
    </source>
</evidence>
<organism evidence="1 2">
    <name type="scientific">Trichocoleus desertorum GB2-A4</name>
    <dbReference type="NCBI Taxonomy" id="2933944"/>
    <lineage>
        <taxon>Bacteria</taxon>
        <taxon>Bacillati</taxon>
        <taxon>Cyanobacteriota</taxon>
        <taxon>Cyanophyceae</taxon>
        <taxon>Leptolyngbyales</taxon>
        <taxon>Trichocoleusaceae</taxon>
        <taxon>Trichocoleus</taxon>
    </lineage>
</organism>
<comment type="caution">
    <text evidence="1">The sequence shown here is derived from an EMBL/GenBank/DDBJ whole genome shotgun (WGS) entry which is preliminary data.</text>
</comment>
<evidence type="ECO:0000313" key="2">
    <source>
        <dbReference type="Proteomes" id="UP001464891"/>
    </source>
</evidence>
<dbReference type="RefSeq" id="WP_190432581.1">
    <property type="nucleotide sequence ID" value="NZ_JAMPKM010000007.1"/>
</dbReference>
<sequence>MNWEVCVQYANGSKRVLRSYKNRETALKCIDIIYSIQGYPMHLAYVVRQTPMPALQYA</sequence>
<proteinExistence type="predicted"/>
<gene>
    <name evidence="1" type="ORF">NC998_13580</name>
</gene>